<feature type="region of interest" description="Disordered" evidence="8">
    <location>
        <begin position="679"/>
        <end position="700"/>
    </location>
</feature>
<protein>
    <recommendedName>
        <fullName evidence="13">NFACT RNA-binding domain-containing protein</fullName>
    </recommendedName>
</protein>
<dbReference type="GO" id="GO:0043023">
    <property type="term" value="F:ribosomal large subunit binding"/>
    <property type="evidence" value="ECO:0007669"/>
    <property type="project" value="TreeGrafter"/>
</dbReference>
<reference evidence="12" key="1">
    <citation type="submission" date="2015-01" db="EMBL/GenBank/DDBJ databases">
        <authorList>
            <person name="Aksoy S."/>
            <person name="Warren W."/>
            <person name="Wilson R.K."/>
        </authorList>
    </citation>
    <scope>NUCLEOTIDE SEQUENCE [LARGE SCALE GENOMIC DNA]</scope>
    <source>
        <strain evidence="12">IAEA</strain>
    </source>
</reference>
<dbReference type="FunFam" id="2.30.310.10:FF:000001">
    <property type="entry name" value="Nuclear export mediator factor Nemf"/>
    <property type="match status" value="1"/>
</dbReference>
<name>A0A1B0BB53_9MUSC</name>
<dbReference type="PANTHER" id="PTHR15239:SF6">
    <property type="entry name" value="RIBOSOME QUALITY CONTROL COMPLEX SUBUNIT NEMF"/>
    <property type="match status" value="1"/>
</dbReference>
<dbReference type="AlphaFoldDB" id="A0A1B0BB53"/>
<evidence type="ECO:0000259" key="10">
    <source>
        <dbReference type="Pfam" id="PF11923"/>
    </source>
</evidence>
<feature type="compositionally biased region" description="Basic residues" evidence="8">
    <location>
        <begin position="866"/>
        <end position="877"/>
    </location>
</feature>
<dbReference type="GO" id="GO:0005737">
    <property type="term" value="C:cytoplasm"/>
    <property type="evidence" value="ECO:0007669"/>
    <property type="project" value="UniProtKB-SubCell"/>
</dbReference>
<dbReference type="InterPro" id="IPR008532">
    <property type="entry name" value="NFACT_RNA-bd"/>
</dbReference>
<evidence type="ECO:0000313" key="12">
    <source>
        <dbReference type="Proteomes" id="UP000092460"/>
    </source>
</evidence>
<dbReference type="Pfam" id="PF05670">
    <property type="entry name" value="NFACT-R_1"/>
    <property type="match status" value="1"/>
</dbReference>
<reference evidence="11" key="2">
    <citation type="submission" date="2020-05" db="UniProtKB">
        <authorList>
            <consortium name="EnsemblMetazoa"/>
        </authorList>
    </citation>
    <scope>IDENTIFICATION</scope>
    <source>
        <strain evidence="11">IAEA</strain>
    </source>
</reference>
<dbReference type="GO" id="GO:0005634">
    <property type="term" value="C:nucleus"/>
    <property type="evidence" value="ECO:0007669"/>
    <property type="project" value="UniProtKB-SubCell"/>
</dbReference>
<keyword evidence="12" id="KW-1185">Reference proteome</keyword>
<evidence type="ECO:0008006" key="13">
    <source>
        <dbReference type="Google" id="ProtNLM"/>
    </source>
</evidence>
<comment type="subcellular location">
    <subcellularLocation>
        <location evidence="2">Cytoplasm</location>
    </subcellularLocation>
    <subcellularLocation>
        <location evidence="1">Nucleus</location>
    </subcellularLocation>
</comment>
<evidence type="ECO:0000256" key="8">
    <source>
        <dbReference type="SAM" id="MobiDB-lite"/>
    </source>
</evidence>
<dbReference type="PANTHER" id="PTHR15239">
    <property type="entry name" value="NUCLEAR EXPORT MEDIATOR FACTOR NEMF"/>
    <property type="match status" value="1"/>
</dbReference>
<organism evidence="11 12">
    <name type="scientific">Glossina palpalis gambiensis</name>
    <dbReference type="NCBI Taxonomy" id="67801"/>
    <lineage>
        <taxon>Eukaryota</taxon>
        <taxon>Metazoa</taxon>
        <taxon>Ecdysozoa</taxon>
        <taxon>Arthropoda</taxon>
        <taxon>Hexapoda</taxon>
        <taxon>Insecta</taxon>
        <taxon>Pterygota</taxon>
        <taxon>Neoptera</taxon>
        <taxon>Endopterygota</taxon>
        <taxon>Diptera</taxon>
        <taxon>Brachycera</taxon>
        <taxon>Muscomorpha</taxon>
        <taxon>Hippoboscoidea</taxon>
        <taxon>Glossinidae</taxon>
        <taxon>Glossina</taxon>
    </lineage>
</organism>
<evidence type="ECO:0000256" key="1">
    <source>
        <dbReference type="ARBA" id="ARBA00004123"/>
    </source>
</evidence>
<dbReference type="Pfam" id="PF11923">
    <property type="entry name" value="NFACT-C"/>
    <property type="match status" value="1"/>
</dbReference>
<feature type="domain" description="NFACT RNA-binding" evidence="9">
    <location>
        <begin position="539"/>
        <end position="649"/>
    </location>
</feature>
<keyword evidence="5 7" id="KW-0175">Coiled coil</keyword>
<feature type="region of interest" description="Disordered" evidence="8">
    <location>
        <begin position="811"/>
        <end position="884"/>
    </location>
</feature>
<dbReference type="GO" id="GO:0072344">
    <property type="term" value="P:rescue of stalled ribosome"/>
    <property type="evidence" value="ECO:0007669"/>
    <property type="project" value="TreeGrafter"/>
</dbReference>
<comment type="similarity">
    <text evidence="3">Belongs to the NEMF family.</text>
</comment>
<dbReference type="VEuPathDB" id="VectorBase:GPPI024499"/>
<dbReference type="Gene3D" id="2.30.310.10">
    <property type="entry name" value="ibrinogen binding protein from staphylococcus aureus domain"/>
    <property type="match status" value="1"/>
</dbReference>
<evidence type="ECO:0000256" key="5">
    <source>
        <dbReference type="ARBA" id="ARBA00023054"/>
    </source>
</evidence>
<keyword evidence="4" id="KW-0963">Cytoplasm</keyword>
<evidence type="ECO:0000256" key="3">
    <source>
        <dbReference type="ARBA" id="ARBA00008318"/>
    </source>
</evidence>
<dbReference type="EMBL" id="JXJN01011305">
    <property type="status" value="NOT_ANNOTATED_CDS"/>
    <property type="molecule type" value="Genomic_DNA"/>
</dbReference>
<dbReference type="Pfam" id="PF05833">
    <property type="entry name" value="NFACT_N"/>
    <property type="match status" value="1"/>
</dbReference>
<feature type="compositionally biased region" description="Basic residues" evidence="8">
    <location>
        <begin position="821"/>
        <end position="831"/>
    </location>
</feature>
<evidence type="ECO:0000313" key="11">
    <source>
        <dbReference type="EnsemblMetazoa" id="GPPI024499-PA"/>
    </source>
</evidence>
<dbReference type="InterPro" id="IPR051608">
    <property type="entry name" value="RQC_Subunit_NEMF"/>
</dbReference>
<dbReference type="Proteomes" id="UP000092460">
    <property type="component" value="Unassembled WGS sequence"/>
</dbReference>
<feature type="coiled-coil region" evidence="7">
    <location>
        <begin position="336"/>
        <end position="373"/>
    </location>
</feature>
<feature type="region of interest" description="Disordered" evidence="8">
    <location>
        <begin position="715"/>
        <end position="754"/>
    </location>
</feature>
<evidence type="ECO:0000259" key="9">
    <source>
        <dbReference type="Pfam" id="PF05670"/>
    </source>
</evidence>
<dbReference type="EnsemblMetazoa" id="GPPI024499-RA">
    <property type="protein sequence ID" value="GPPI024499-PA"/>
    <property type="gene ID" value="GPPI024499"/>
</dbReference>
<dbReference type="InterPro" id="IPR021846">
    <property type="entry name" value="NFACT-C"/>
</dbReference>
<dbReference type="GO" id="GO:0000049">
    <property type="term" value="F:tRNA binding"/>
    <property type="evidence" value="ECO:0007669"/>
    <property type="project" value="TreeGrafter"/>
</dbReference>
<dbReference type="GO" id="GO:1990116">
    <property type="term" value="P:ribosome-associated ubiquitin-dependent protein catabolic process"/>
    <property type="evidence" value="ECO:0007669"/>
    <property type="project" value="TreeGrafter"/>
</dbReference>
<keyword evidence="6" id="KW-0539">Nucleus</keyword>
<feature type="domain" description="NFACT protein C-terminal" evidence="10">
    <location>
        <begin position="947"/>
        <end position="1036"/>
    </location>
</feature>
<evidence type="ECO:0000256" key="6">
    <source>
        <dbReference type="ARBA" id="ARBA00023242"/>
    </source>
</evidence>
<proteinExistence type="inferred from homology"/>
<evidence type="ECO:0000256" key="7">
    <source>
        <dbReference type="SAM" id="Coils"/>
    </source>
</evidence>
<feature type="coiled-coil region" evidence="7">
    <location>
        <begin position="494"/>
        <end position="521"/>
    </location>
</feature>
<sequence length="1046" mass="119213">MKLRFNTYDIVCGVAELQKLVGLRVNQIYDIDNKTYLIRLQGSEHKTILLIESGIRFHTTAFEWPKNVAPSGFSMKLRKHLKNKRLEKLQQLGVDRIVDFQFGMNEAAYHVIVELYDRRNIILTDHEFTILYILRPHHEGQDLRFAVREKYPLERAKQGKTLPTKEQLQGIINEAEGGNSLRYILMPLVDCGPTVIEHVLIKHKLDNCVTPSSHISNESAELCIKEESQKKAKKKNKREAKKRADCRLFEPELDLDAVMVALEEAFELLAKARSLVSQGYIIQKKEEKPAIEGSSKLEHFYQNIEYQPYLFKQYEGQPVAIFESFMLAVDEFYSTLEGQKIDMKTLQQEREALKKLSNVKKDHAKRLEELNKIQEHDKRKAELISCNQALVDNAILAIRSAIANQMSWPDIQELVKAAQTNADPVAGAIHQLKLEINHISLKLSDPYAVSSEDSDDYGESGIKKEKDVMVVDVDLGLSAWANARKYYDLKRSAAQKEQKTVDASQKALKSAERKTQQTLKEVRTISNISKARKVYWFEKFYWFISSENYLVIGGRDAQQNELIVKRYMRPTDIYVHAEIQGASSVIVRNPAGGEVPPKTLLEAGTMAISYSVAWDAKVVTNAYWVHSDQVSKTAPTGEFLGTGSFMIRGKKNFLPSCHLIMGLSLLFKLEESFVERHRGERKVRSFDEEQQEDEQEAKTHILENEQLDSIYEVEEELNTEDSGNGETKISEAAQTPKSSISEEIEEEDDKSSANDIAVKKTFEFPDTQVKVEHDTGKIIIEKSKVTENELTSTKVALKNLNMSVKLFEEKEEATIISSVPTHKKRQQNARKRKEEKAYNSQKNQKQQQQVSSIDNSNAKSAMQFKRGQKGKLKKMKAKYKDQDEEERQLRMQILKSAGNIKTLETDAKFDEKTDSSKPLNKVQRQVEPKLVTDADGEEADDLLTGADVEMLDALTGLPFEEDELLFCIPVVAPYQALQNYKYKVKLTPGTGKRGRAAKTALTMFSKDKLCSVREKDLLKSIKEEALARNIPGKVKLSAPQLQKYRK</sequence>
<feature type="compositionally biased region" description="Polar residues" evidence="8">
    <location>
        <begin position="720"/>
        <end position="736"/>
    </location>
</feature>
<accession>A0A1B0BB53</accession>
<dbReference type="GO" id="GO:1990112">
    <property type="term" value="C:RQC complex"/>
    <property type="evidence" value="ECO:0007669"/>
    <property type="project" value="TreeGrafter"/>
</dbReference>
<evidence type="ECO:0000256" key="2">
    <source>
        <dbReference type="ARBA" id="ARBA00004496"/>
    </source>
</evidence>
<dbReference type="STRING" id="67801.A0A1B0BB53"/>
<feature type="compositionally biased region" description="Low complexity" evidence="8">
    <location>
        <begin position="839"/>
        <end position="852"/>
    </location>
</feature>
<evidence type="ECO:0000256" key="4">
    <source>
        <dbReference type="ARBA" id="ARBA00022490"/>
    </source>
</evidence>